<dbReference type="InterPro" id="IPR010323">
    <property type="entry name" value="DUF924"/>
</dbReference>
<name>A0A9W6MNC3_9PROT</name>
<dbReference type="Pfam" id="PF06041">
    <property type="entry name" value="DUF924"/>
    <property type="match status" value="1"/>
</dbReference>
<feature type="region of interest" description="Disordered" evidence="1">
    <location>
        <begin position="182"/>
        <end position="201"/>
    </location>
</feature>
<dbReference type="SUPFAM" id="SSF48452">
    <property type="entry name" value="TPR-like"/>
    <property type="match status" value="1"/>
</dbReference>
<dbReference type="InterPro" id="IPR011990">
    <property type="entry name" value="TPR-like_helical_dom_sf"/>
</dbReference>
<comment type="caution">
    <text evidence="2">The sequence shown here is derived from an EMBL/GenBank/DDBJ whole genome shotgun (WGS) entry which is preliminary data.</text>
</comment>
<sequence>MSLSEPTPQDIIDFWFEDAGPAKWYAVSAAFDAVLRRRFGKTIEREAVRYRTGSHPWLDDAEGALALILLFDQFPRNVWRGSGKAFEFDPLARDIAESMIARGLDWAIAEDRRAFVYLPFMHSEALADQDRCIALAQERLETGSTLHHARKHREVIERFGRFPYRNEAMGRTSTAEEIAYLDSGGYAPGRNDSAKSSGGQG</sequence>
<evidence type="ECO:0008006" key="4">
    <source>
        <dbReference type="Google" id="ProtNLM"/>
    </source>
</evidence>
<keyword evidence="3" id="KW-1185">Reference proteome</keyword>
<proteinExistence type="predicted"/>
<dbReference type="Proteomes" id="UP001143486">
    <property type="component" value="Unassembled WGS sequence"/>
</dbReference>
<dbReference type="EMBL" id="BSFE01000003">
    <property type="protein sequence ID" value="GLK52047.1"/>
    <property type="molecule type" value="Genomic_DNA"/>
</dbReference>
<dbReference type="Gene3D" id="1.25.40.10">
    <property type="entry name" value="Tetratricopeptide repeat domain"/>
    <property type="match status" value="1"/>
</dbReference>
<reference evidence="2" key="2">
    <citation type="submission" date="2023-01" db="EMBL/GenBank/DDBJ databases">
        <authorList>
            <person name="Sun Q."/>
            <person name="Evtushenko L."/>
        </authorList>
    </citation>
    <scope>NUCLEOTIDE SEQUENCE</scope>
    <source>
        <strain evidence="2">VKM B-1513</strain>
    </source>
</reference>
<accession>A0A9W6MNC3</accession>
<evidence type="ECO:0000313" key="3">
    <source>
        <dbReference type="Proteomes" id="UP001143486"/>
    </source>
</evidence>
<organism evidence="2 3">
    <name type="scientific">Maricaulis virginensis</name>
    <dbReference type="NCBI Taxonomy" id="144022"/>
    <lineage>
        <taxon>Bacteria</taxon>
        <taxon>Pseudomonadati</taxon>
        <taxon>Pseudomonadota</taxon>
        <taxon>Alphaproteobacteria</taxon>
        <taxon>Maricaulales</taxon>
        <taxon>Maricaulaceae</taxon>
        <taxon>Maricaulis</taxon>
    </lineage>
</organism>
<dbReference type="RefSeq" id="WP_271186411.1">
    <property type="nucleotide sequence ID" value="NZ_BSFE01000003.1"/>
</dbReference>
<evidence type="ECO:0000256" key="1">
    <source>
        <dbReference type="SAM" id="MobiDB-lite"/>
    </source>
</evidence>
<protein>
    <recommendedName>
        <fullName evidence="4">DUF924 domain-containing protein</fullName>
    </recommendedName>
</protein>
<gene>
    <name evidence="2" type="ORF">GCM10017621_15550</name>
</gene>
<reference evidence="2" key="1">
    <citation type="journal article" date="2014" name="Int. J. Syst. Evol. Microbiol.">
        <title>Complete genome sequence of Corynebacterium casei LMG S-19264T (=DSM 44701T), isolated from a smear-ripened cheese.</title>
        <authorList>
            <consortium name="US DOE Joint Genome Institute (JGI-PGF)"/>
            <person name="Walter F."/>
            <person name="Albersmeier A."/>
            <person name="Kalinowski J."/>
            <person name="Ruckert C."/>
        </authorList>
    </citation>
    <scope>NUCLEOTIDE SEQUENCE</scope>
    <source>
        <strain evidence="2">VKM B-1513</strain>
    </source>
</reference>
<dbReference type="Gene3D" id="1.20.58.320">
    <property type="entry name" value="TPR-like"/>
    <property type="match status" value="1"/>
</dbReference>
<dbReference type="AlphaFoldDB" id="A0A9W6MNC3"/>
<evidence type="ECO:0000313" key="2">
    <source>
        <dbReference type="EMBL" id="GLK52047.1"/>
    </source>
</evidence>